<accession>A0A3G7TMJ5</accession>
<dbReference type="Proteomes" id="UP000268048">
    <property type="component" value="Chromosome"/>
</dbReference>
<name>A0A3G7TMJ5_9PSED</name>
<sequence length="127" mass="15065">MPNTESMTLSRLLALKLRREQSQRAALATLAQHEAELLENKTRLLDERRHLWDEWRSCSAATHVLDHRTLRDLKIELANYSQHDHAIADRLDTVQTEWSRMQLEKAERQALLRKLMVEQEKLKMLLE</sequence>
<gene>
    <name evidence="1" type="ORF">C4K04_2662</name>
</gene>
<organism evidence="1 2">
    <name type="scientific">Pseudomonas chlororaphis</name>
    <dbReference type="NCBI Taxonomy" id="587753"/>
    <lineage>
        <taxon>Bacteria</taxon>
        <taxon>Pseudomonadati</taxon>
        <taxon>Pseudomonadota</taxon>
        <taxon>Gammaproteobacteria</taxon>
        <taxon>Pseudomonadales</taxon>
        <taxon>Pseudomonadaceae</taxon>
        <taxon>Pseudomonas</taxon>
    </lineage>
</organism>
<dbReference type="AlphaFoldDB" id="A0A3G7TMJ5"/>
<reference evidence="1 2" key="1">
    <citation type="submission" date="2018-03" db="EMBL/GenBank/DDBJ databases">
        <title>Diversity of phytobeneficial traits revealed by whole-genome analysis of worldwide-isolated phenazine-producing Pseudomonas spp.</title>
        <authorList>
            <person name="Biessy A."/>
            <person name="Novinscak A."/>
            <person name="Blom J."/>
            <person name="Leger G."/>
            <person name="Thomashow L.S."/>
            <person name="Cazorla F.M."/>
            <person name="Josic D."/>
            <person name="Filion M."/>
        </authorList>
    </citation>
    <scope>NUCLEOTIDE SEQUENCE [LARGE SCALE GENOMIC DNA]</scope>
    <source>
        <strain evidence="1 2">B25</strain>
    </source>
</reference>
<protein>
    <submittedName>
        <fullName evidence="1">Uncharacterized protein</fullName>
    </submittedName>
</protein>
<dbReference type="RefSeq" id="WP_124320331.1">
    <property type="nucleotide sequence ID" value="NZ_CP027753.1"/>
</dbReference>
<evidence type="ECO:0000313" key="1">
    <source>
        <dbReference type="EMBL" id="AZE48334.1"/>
    </source>
</evidence>
<dbReference type="EMBL" id="CP027753">
    <property type="protein sequence ID" value="AZE48334.1"/>
    <property type="molecule type" value="Genomic_DNA"/>
</dbReference>
<proteinExistence type="predicted"/>
<evidence type="ECO:0000313" key="2">
    <source>
        <dbReference type="Proteomes" id="UP000268048"/>
    </source>
</evidence>